<name>A0ABR1ZQA7_9ROSI</name>
<sequence length="123" mass="13279">MTSKKLTALSFIVLSMMTILVAQVRAIDELDIGVNEGTGSCIKKCAIKCFPLLSPPRIAACSALCILACKLIPPAIVMDCTTGCTNSIIDTYKPTDVVKVNNIVGSCYKTCKHNNLKDKSFYN</sequence>
<comment type="caution">
    <text evidence="1">The sequence shown here is derived from an EMBL/GenBank/DDBJ whole genome shotgun (WGS) entry which is preliminary data.</text>
</comment>
<evidence type="ECO:0000313" key="2">
    <source>
        <dbReference type="Proteomes" id="UP001396334"/>
    </source>
</evidence>
<evidence type="ECO:0000313" key="1">
    <source>
        <dbReference type="EMBL" id="KAK8482860.1"/>
    </source>
</evidence>
<protein>
    <submittedName>
        <fullName evidence="1">Uncharacterized protein</fullName>
    </submittedName>
</protein>
<reference evidence="1 2" key="1">
    <citation type="journal article" date="2024" name="G3 (Bethesda)">
        <title>Genome assembly of Hibiscus sabdariffa L. provides insights into metabolisms of medicinal natural products.</title>
        <authorList>
            <person name="Kim T."/>
        </authorList>
    </citation>
    <scope>NUCLEOTIDE SEQUENCE [LARGE SCALE GENOMIC DNA]</scope>
    <source>
        <strain evidence="1">TK-2024</strain>
        <tissue evidence="1">Old leaves</tissue>
    </source>
</reference>
<gene>
    <name evidence="1" type="ORF">V6N11_057036</name>
</gene>
<dbReference type="Proteomes" id="UP001396334">
    <property type="component" value="Unassembled WGS sequence"/>
</dbReference>
<keyword evidence="2" id="KW-1185">Reference proteome</keyword>
<proteinExistence type="predicted"/>
<dbReference type="EMBL" id="JBBPBN010000731">
    <property type="protein sequence ID" value="KAK8482860.1"/>
    <property type="molecule type" value="Genomic_DNA"/>
</dbReference>
<organism evidence="1 2">
    <name type="scientific">Hibiscus sabdariffa</name>
    <name type="common">roselle</name>
    <dbReference type="NCBI Taxonomy" id="183260"/>
    <lineage>
        <taxon>Eukaryota</taxon>
        <taxon>Viridiplantae</taxon>
        <taxon>Streptophyta</taxon>
        <taxon>Embryophyta</taxon>
        <taxon>Tracheophyta</taxon>
        <taxon>Spermatophyta</taxon>
        <taxon>Magnoliopsida</taxon>
        <taxon>eudicotyledons</taxon>
        <taxon>Gunneridae</taxon>
        <taxon>Pentapetalae</taxon>
        <taxon>rosids</taxon>
        <taxon>malvids</taxon>
        <taxon>Malvales</taxon>
        <taxon>Malvaceae</taxon>
        <taxon>Malvoideae</taxon>
        <taxon>Hibiscus</taxon>
    </lineage>
</organism>
<accession>A0ABR1ZQA7</accession>